<comment type="caution">
    <text evidence="1">The sequence shown here is derived from an EMBL/GenBank/DDBJ whole genome shotgun (WGS) entry which is preliminary data.</text>
</comment>
<proteinExistence type="predicted"/>
<evidence type="ECO:0000313" key="2">
    <source>
        <dbReference type="Proteomes" id="UP000661077"/>
    </source>
</evidence>
<dbReference type="RefSeq" id="WP_203166461.1">
    <property type="nucleotide sequence ID" value="NZ_JAEVLS010000001.1"/>
</dbReference>
<name>A0ABS1WU74_9GAMM</name>
<accession>A0ABS1WU74</accession>
<keyword evidence="2" id="KW-1185">Reference proteome</keyword>
<evidence type="ECO:0000313" key="1">
    <source>
        <dbReference type="EMBL" id="MBM0104521.1"/>
    </source>
</evidence>
<dbReference type="EMBL" id="JAEVLS010000001">
    <property type="protein sequence ID" value="MBM0104521.1"/>
    <property type="molecule type" value="Genomic_DNA"/>
</dbReference>
<reference evidence="1 2" key="1">
    <citation type="journal article" date="2021" name="Int. J. Syst. Evol. Microbiol.">
        <title>Steroidobacter gossypii sp. nov., isolated from soil of cotton cropping field.</title>
        <authorList>
            <person name="Huang R."/>
            <person name="Yang S."/>
            <person name="Zhen C."/>
            <person name="Liu W."/>
        </authorList>
    </citation>
    <scope>NUCLEOTIDE SEQUENCE [LARGE SCALE GENOMIC DNA]</scope>
    <source>
        <strain evidence="1 2">S1-65</strain>
    </source>
</reference>
<organism evidence="1 2">
    <name type="scientific">Steroidobacter gossypii</name>
    <dbReference type="NCBI Taxonomy" id="2805490"/>
    <lineage>
        <taxon>Bacteria</taxon>
        <taxon>Pseudomonadati</taxon>
        <taxon>Pseudomonadota</taxon>
        <taxon>Gammaproteobacteria</taxon>
        <taxon>Steroidobacterales</taxon>
        <taxon>Steroidobacteraceae</taxon>
        <taxon>Steroidobacter</taxon>
    </lineage>
</organism>
<gene>
    <name evidence="1" type="ORF">JM946_07170</name>
</gene>
<sequence>MARRVLAAAVPAAAPVACQILPRAAHPAAALVTKASSRDLAAAAVARPEPRARQARPEVQWAAVARPAQWVVLRVALVELPVECKAAVARRAVVPPAAAKAAQPVVVECKAVVLQAAVAPRVEPALKVADLQVAGSRRPGALPVAAARAVEQ</sequence>
<dbReference type="Proteomes" id="UP000661077">
    <property type="component" value="Unassembled WGS sequence"/>
</dbReference>
<protein>
    <submittedName>
        <fullName evidence="1">Uncharacterized protein</fullName>
    </submittedName>
</protein>